<dbReference type="PANTHER" id="PTHR24171">
    <property type="entry name" value="ANKYRIN REPEAT DOMAIN-CONTAINING PROTEIN 39-RELATED"/>
    <property type="match status" value="1"/>
</dbReference>
<proteinExistence type="predicted"/>
<dbReference type="PROSITE" id="PS50021">
    <property type="entry name" value="CH"/>
    <property type="match status" value="1"/>
</dbReference>
<dbReference type="Pfam" id="PF00307">
    <property type="entry name" value="CH"/>
    <property type="match status" value="1"/>
</dbReference>
<evidence type="ECO:0000256" key="1">
    <source>
        <dbReference type="ARBA" id="ARBA00022737"/>
    </source>
</evidence>
<keyword evidence="2" id="KW-0040">ANK repeat</keyword>
<name>A0A8J1UEF8_OWEFU</name>
<evidence type="ECO:0000256" key="2">
    <source>
        <dbReference type="ARBA" id="ARBA00023043"/>
    </source>
</evidence>
<dbReference type="AlphaFoldDB" id="A0A8J1UEF8"/>
<evidence type="ECO:0000313" key="3">
    <source>
        <dbReference type="EMBL" id="CAH1786443.1"/>
    </source>
</evidence>
<evidence type="ECO:0000313" key="4">
    <source>
        <dbReference type="Proteomes" id="UP000749559"/>
    </source>
</evidence>
<comment type="caution">
    <text evidence="3">The sequence shown here is derived from an EMBL/GenBank/DDBJ whole genome shotgun (WGS) entry which is preliminary data.</text>
</comment>
<dbReference type="InterPro" id="IPR036770">
    <property type="entry name" value="Ankyrin_rpt-contain_sf"/>
</dbReference>
<dbReference type="PROSITE" id="PS50297">
    <property type="entry name" value="ANK_REP_REGION"/>
    <property type="match status" value="3"/>
</dbReference>
<sequence length="1079" mass="124147">MSLRTRIRGFTAWVNLRLKAHDHLMNNVLMDLMTGTNMKELVESMTGRDFKQLQSFDGLSQMQKITRVEWILRELQTCNIVPGDMFIDARLFAMRSADQIFELLWRLVSHDIWFVWERAEFLQHKDDDILCEVPFKWTPDPPPKSAKKKTRRKQSLLSGFGASSFIEEKLSGDEQNDSPPPPKWDPYPGAMKMKQYKQNRPAPGNYPRPDECIFELVQTHLKMTREGRKLVCESIDDFVDSRVLCALLNSFVPNIFTTEVLLNDKWTINLVLKTAEKMFYADSPFNSEDLVEADPMSVCSYFTFFFLVAYKYRQAVAVINRMEWLQRLVRECLHELDQFPQIVSNMEEMNRRKELKQEIEMHREDIEVIRKQYDVDFCEKWRDHVKDVVKETHKIVREKIQQRFDVVKVPRNITINDMCLSMVINLTLTNGAGFYLCDSKELCGEGRRIVLRNKKTGEFLDDFTSKNKVSVRKLLRLKQYDVVEVNPDHYPEYEIFFEAPSRNKQLKHGSYFLYQVFPGNTINWQHQFIMAAKSNEFDIVEKMVVFFKSHPSFINAREPKTGNSALHWACRLGYEKIVQYLLENFANIDLKNRHKLTPLFLAVEGIHRNICHLLIEWGCDMHCMNMKQETVLDSTKNDEVKRFLADTYDYYSGVVPNIMKGNQNAMEKTIRNHSNGIYELRNLRSRMINGSTLLHTAAYFGQVPAVKDLLQLRLDVNLSDYKGATPLHRARNVDIMRILLDAGALTNADDTEGNTALHVKCYGETGEPSEVQAVELLIACGASLILRNNRSLMPIHCAAMQGRIDLIKSMMKSHKCDQMMECLNSEDAKSPPSLVHLAVANGYLEAADWLVSTGFLFKDGEQDTLMQRILSEQIKPDNRMGAAKFLLEHDANPNPRYPNGNSGLHYAASMSGNTDVLDLLLDYGADIDGYNDDLSTPLFFATQTNNQFAASVLVERGANVRTKNSQGLTAFDCILDYDEWINCGYFSEEIRARLKAYSLKHARDLVRAISKKVKPNYNFIRNDLHLTQSAPNLGIQALPTTSLPVVQMQDSRINFFETGGRKSVPLDSRGSYPRILPPL</sequence>
<dbReference type="InterPro" id="IPR001715">
    <property type="entry name" value="CH_dom"/>
</dbReference>
<dbReference type="EMBL" id="CAIIXF020000006">
    <property type="protein sequence ID" value="CAH1786443.1"/>
    <property type="molecule type" value="Genomic_DNA"/>
</dbReference>
<keyword evidence="1" id="KW-0677">Repeat</keyword>
<protein>
    <submittedName>
        <fullName evidence="3">Uncharacterized protein</fullName>
    </submittedName>
</protein>
<dbReference type="InterPro" id="IPR036872">
    <property type="entry name" value="CH_dom_sf"/>
</dbReference>
<dbReference type="Pfam" id="PF12796">
    <property type="entry name" value="Ank_2"/>
    <property type="match status" value="3"/>
</dbReference>
<dbReference type="SUPFAM" id="SSF48403">
    <property type="entry name" value="Ankyrin repeat"/>
    <property type="match status" value="2"/>
</dbReference>
<reference evidence="3" key="1">
    <citation type="submission" date="2022-03" db="EMBL/GenBank/DDBJ databases">
        <authorList>
            <person name="Martin C."/>
        </authorList>
    </citation>
    <scope>NUCLEOTIDE SEQUENCE</scope>
</reference>
<dbReference type="PROSITE" id="PS50088">
    <property type="entry name" value="ANK_REPEAT"/>
    <property type="match status" value="4"/>
</dbReference>
<accession>A0A8J1UEF8</accession>
<organism evidence="3 4">
    <name type="scientific">Owenia fusiformis</name>
    <name type="common">Polychaete worm</name>
    <dbReference type="NCBI Taxonomy" id="6347"/>
    <lineage>
        <taxon>Eukaryota</taxon>
        <taxon>Metazoa</taxon>
        <taxon>Spiralia</taxon>
        <taxon>Lophotrochozoa</taxon>
        <taxon>Annelida</taxon>
        <taxon>Polychaeta</taxon>
        <taxon>Sedentaria</taxon>
        <taxon>Canalipalpata</taxon>
        <taxon>Sabellida</taxon>
        <taxon>Oweniida</taxon>
        <taxon>Oweniidae</taxon>
        <taxon>Owenia</taxon>
    </lineage>
</organism>
<dbReference type="SUPFAM" id="SSF47576">
    <property type="entry name" value="Calponin-homology domain, CH-domain"/>
    <property type="match status" value="1"/>
</dbReference>
<keyword evidence="4" id="KW-1185">Reference proteome</keyword>
<dbReference type="Gene3D" id="1.10.418.10">
    <property type="entry name" value="Calponin-like domain"/>
    <property type="match status" value="1"/>
</dbReference>
<dbReference type="Proteomes" id="UP000749559">
    <property type="component" value="Unassembled WGS sequence"/>
</dbReference>
<dbReference type="OrthoDB" id="424503at2759"/>
<dbReference type="SMART" id="SM00248">
    <property type="entry name" value="ANK"/>
    <property type="match status" value="10"/>
</dbReference>
<gene>
    <name evidence="3" type="ORF">OFUS_LOCUS12341</name>
</gene>
<dbReference type="InterPro" id="IPR002110">
    <property type="entry name" value="Ankyrin_rpt"/>
</dbReference>
<dbReference type="Gene3D" id="1.25.40.20">
    <property type="entry name" value="Ankyrin repeat-containing domain"/>
    <property type="match status" value="3"/>
</dbReference>